<accession>J9E0U3</accession>
<evidence type="ECO:0000313" key="1">
    <source>
        <dbReference type="EMBL" id="EJW75851.1"/>
    </source>
</evidence>
<protein>
    <submittedName>
        <fullName evidence="1">Uncharacterized protein</fullName>
    </submittedName>
</protein>
<organism evidence="1 2">
    <name type="scientific">Wuchereria bancrofti</name>
    <dbReference type="NCBI Taxonomy" id="6293"/>
    <lineage>
        <taxon>Eukaryota</taxon>
        <taxon>Metazoa</taxon>
        <taxon>Ecdysozoa</taxon>
        <taxon>Nematoda</taxon>
        <taxon>Chromadorea</taxon>
        <taxon>Rhabditida</taxon>
        <taxon>Spirurina</taxon>
        <taxon>Spiruromorpha</taxon>
        <taxon>Filarioidea</taxon>
        <taxon>Onchocercidae</taxon>
        <taxon>Wuchereria</taxon>
    </lineage>
</organism>
<dbReference type="Proteomes" id="UP000004810">
    <property type="component" value="Unassembled WGS sequence"/>
</dbReference>
<reference evidence="2" key="1">
    <citation type="submission" date="2012-08" db="EMBL/GenBank/DDBJ databases">
        <title>The Genome Sequence of Wuchereria bancrofti.</title>
        <authorList>
            <person name="Nutman T.B."/>
            <person name="Fink D.L."/>
            <person name="Russ C."/>
            <person name="Young S."/>
            <person name="Zeng Q."/>
            <person name="Koehrsen M."/>
            <person name="Alvarado L."/>
            <person name="Berlin A."/>
            <person name="Chapman S.B."/>
            <person name="Chen Z."/>
            <person name="Freedman E."/>
            <person name="Gellesch M."/>
            <person name="Goldberg J."/>
            <person name="Griggs A."/>
            <person name="Gujja S."/>
            <person name="Heilman E.R."/>
            <person name="Heiman D."/>
            <person name="Hepburn T."/>
            <person name="Howarth C."/>
            <person name="Jen D."/>
            <person name="Larson L."/>
            <person name="Lewis B."/>
            <person name="Mehta T."/>
            <person name="Park D."/>
            <person name="Pearson M."/>
            <person name="Roberts A."/>
            <person name="Saif S."/>
            <person name="Shea T."/>
            <person name="Shenoy N."/>
            <person name="Sisk P."/>
            <person name="Stolte C."/>
            <person name="Sykes S."/>
            <person name="Walk T."/>
            <person name="White J."/>
            <person name="Yandava C."/>
            <person name="Haas B."/>
            <person name="Henn M.R."/>
            <person name="Nusbaum C."/>
            <person name="Birren B."/>
        </authorList>
    </citation>
    <scope>NUCLEOTIDE SEQUENCE [LARGE SCALE GENOMIC DNA]</scope>
    <source>
        <strain evidence="2">NA</strain>
    </source>
</reference>
<name>J9E0U3_WUCBA</name>
<feature type="non-terminal residue" evidence="1">
    <location>
        <position position="1"/>
    </location>
</feature>
<evidence type="ECO:0000313" key="2">
    <source>
        <dbReference type="Proteomes" id="UP000004810"/>
    </source>
</evidence>
<dbReference type="EMBL" id="ADBV01009944">
    <property type="protein sequence ID" value="EJW75851.1"/>
    <property type="molecule type" value="Genomic_DNA"/>
</dbReference>
<dbReference type="AlphaFoldDB" id="J9E0U3"/>
<sequence length="76" mass="8379">ALKDNPNLVYHPQRKKLSKILMKTDPPNMTIDTAPSTPLSNESAAPVAFAAPSTPKISKFLFNHLCMAIYTILQLI</sequence>
<gene>
    <name evidence="1" type="ORF">WUBG_13236</name>
</gene>
<proteinExistence type="predicted"/>
<comment type="caution">
    <text evidence="1">The sequence shown here is derived from an EMBL/GenBank/DDBJ whole genome shotgun (WGS) entry which is preliminary data.</text>
</comment>